<evidence type="ECO:0000256" key="3">
    <source>
        <dbReference type="ARBA" id="ARBA00022777"/>
    </source>
</evidence>
<keyword evidence="6" id="KW-1133">Transmembrane helix</keyword>
<reference evidence="9" key="1">
    <citation type="journal article" date="2019" name="Genome Announc.">
        <title>Draft Genome Sequence of Pseudoalteromonas piscicida Strain 36Y ROTHPW, an Hypersaline Seawater Isolate from the South Coast of Sonora, Mexico.</title>
        <authorList>
            <person name="Sanchez-Diaz R."/>
            <person name="Molina-Garza Z.J."/>
            <person name="Cruz-Suarez L.E."/>
            <person name="Selvin J."/>
            <person name="Kiran G.S."/>
            <person name="Ibarra-Gamez J.C."/>
            <person name="Gomez-Gil B."/>
            <person name="Galaviz-Silva L."/>
        </authorList>
    </citation>
    <scope>NUCLEOTIDE SEQUENCE [LARGE SCALE GENOMIC DNA]</scope>
    <source>
        <strain evidence="9">36Y_RITHPW</strain>
    </source>
</reference>
<dbReference type="InterPro" id="IPR008271">
    <property type="entry name" value="Ser/Thr_kinase_AS"/>
</dbReference>
<proteinExistence type="predicted"/>
<evidence type="ECO:0000256" key="2">
    <source>
        <dbReference type="ARBA" id="ARBA00022741"/>
    </source>
</evidence>
<evidence type="ECO:0000256" key="1">
    <source>
        <dbReference type="ARBA" id="ARBA00022679"/>
    </source>
</evidence>
<keyword evidence="5" id="KW-0802">TPR repeat</keyword>
<dbReference type="PANTHER" id="PTHR43289:SF6">
    <property type="entry name" value="SERINE_THREONINE-PROTEIN KINASE NEKL-3"/>
    <property type="match status" value="1"/>
</dbReference>
<keyword evidence="1" id="KW-0808">Transferase</keyword>
<evidence type="ECO:0000256" key="5">
    <source>
        <dbReference type="PROSITE-ProRule" id="PRU00339"/>
    </source>
</evidence>
<keyword evidence="4" id="KW-0067">ATP-binding</keyword>
<keyword evidence="8" id="KW-0723">Serine/threonine-protein kinase</keyword>
<dbReference type="InterPro" id="IPR000719">
    <property type="entry name" value="Prot_kinase_dom"/>
</dbReference>
<name>A0A2A5JKQ6_PSEO7</name>
<dbReference type="PROSITE" id="PS00108">
    <property type="entry name" value="PROTEIN_KINASE_ST"/>
    <property type="match status" value="1"/>
</dbReference>
<dbReference type="PANTHER" id="PTHR43289">
    <property type="entry name" value="MITOGEN-ACTIVATED PROTEIN KINASE KINASE KINASE 20-RELATED"/>
    <property type="match status" value="1"/>
</dbReference>
<dbReference type="Proteomes" id="UP000228621">
    <property type="component" value="Unassembled WGS sequence"/>
</dbReference>
<evidence type="ECO:0000259" key="7">
    <source>
        <dbReference type="PROSITE" id="PS50011"/>
    </source>
</evidence>
<comment type="caution">
    <text evidence="8">The sequence shown here is derived from an EMBL/GenBank/DDBJ whole genome shotgun (WGS) entry which is preliminary data.</text>
</comment>
<evidence type="ECO:0000313" key="9">
    <source>
        <dbReference type="Proteomes" id="UP000228621"/>
    </source>
</evidence>
<evidence type="ECO:0000256" key="6">
    <source>
        <dbReference type="SAM" id="Phobius"/>
    </source>
</evidence>
<dbReference type="EMBL" id="NKHF01000099">
    <property type="protein sequence ID" value="PCK30013.1"/>
    <property type="molecule type" value="Genomic_DNA"/>
</dbReference>
<dbReference type="PROSITE" id="PS50011">
    <property type="entry name" value="PROTEIN_KINASE_DOM"/>
    <property type="match status" value="1"/>
</dbReference>
<dbReference type="RefSeq" id="WP_099643709.1">
    <property type="nucleotide sequence ID" value="NZ_NKHF01000099.1"/>
</dbReference>
<keyword evidence="2" id="KW-0547">Nucleotide-binding</keyword>
<dbReference type="Pfam" id="PF00069">
    <property type="entry name" value="Pkinase"/>
    <property type="match status" value="1"/>
</dbReference>
<keyword evidence="6" id="KW-0812">Transmembrane</keyword>
<feature type="repeat" description="TPR" evidence="5">
    <location>
        <begin position="580"/>
        <end position="613"/>
    </location>
</feature>
<dbReference type="OrthoDB" id="9801841at2"/>
<dbReference type="PROSITE" id="PS50005">
    <property type="entry name" value="TPR"/>
    <property type="match status" value="1"/>
</dbReference>
<keyword evidence="6" id="KW-0472">Membrane</keyword>
<dbReference type="SUPFAM" id="SSF56112">
    <property type="entry name" value="Protein kinase-like (PK-like)"/>
    <property type="match status" value="1"/>
</dbReference>
<dbReference type="AlphaFoldDB" id="A0A2A5JKQ6"/>
<keyword evidence="3 8" id="KW-0418">Kinase</keyword>
<organism evidence="8 9">
    <name type="scientific">Pseudoalteromonas piscicida</name>
    <dbReference type="NCBI Taxonomy" id="43662"/>
    <lineage>
        <taxon>Bacteria</taxon>
        <taxon>Pseudomonadati</taxon>
        <taxon>Pseudomonadota</taxon>
        <taxon>Gammaproteobacteria</taxon>
        <taxon>Alteromonadales</taxon>
        <taxon>Pseudoalteromonadaceae</taxon>
        <taxon>Pseudoalteromonas</taxon>
    </lineage>
</organism>
<dbReference type="SUPFAM" id="SSF48452">
    <property type="entry name" value="TPR-like"/>
    <property type="match status" value="1"/>
</dbReference>
<dbReference type="Pfam" id="PF13181">
    <property type="entry name" value="TPR_8"/>
    <property type="match status" value="1"/>
</dbReference>
<dbReference type="CDD" id="cd14014">
    <property type="entry name" value="STKc_PknB_like"/>
    <property type="match status" value="1"/>
</dbReference>
<accession>A0A2A5JKQ6</accession>
<dbReference type="Gene3D" id="1.10.510.10">
    <property type="entry name" value="Transferase(Phosphotransferase) domain 1"/>
    <property type="match status" value="1"/>
</dbReference>
<sequence length="850" mass="95611">MLKLEEYYQDVILLAEGGMSKVYLATDKKLGRRVAVKVMSLTQHAQSDALNEARLLARFNHPNIVQIYDVFESDGQMALEMEFVQGATLQHYTKTHVLSTEQKIELLNDIADGLASAHSQNILHLDLKPGNILVNEQGTAKIADFGISQIEDNQATRPHTSYGSLTAMSPEQLREETLDSRSDLFSFGLIAYQLLAGHHPYFEQADDGSDKSIAEQIKFQPLKASAKRILDIPPALAQLIDRLLQYDKNARPSSAGEVSQQLKQILHTLSYDNSEATLSLEEIELQDRAKSKAKARQKQLSIAALFTFLVCLVVGGYWYWQETKPKIYIAALPIEFIGQSDIPNSHKQIVKQTVEDAIYQFLITSKDYEPVSKKEVEQTLTSLGRTAKPSDISHSLQIDKLFIPTGECNNYSCTIQLELIGKSGKVVEFSERITVINTQISATFISISQTLSKALDITDTSEQLMDDNFNNAYSALIEQLHQENTVNISLINQLREFIRTYPKHFSLYTTYTKGSLRLYNRTLEMKIINDLQEVLESSPQEYKETLDYLANRTSLLLLLNKKDDIEKLLSGYKGGNSNSYELLNLKGSIYQKLGRYDQAKAAFNKAYQLKPTLVVLRNLVKIHAISGSFSEALHFADKALSITQKDHQLIKITADISLITGNLNRSIELYETLVKSDSNNANYLTNLSTALSLIKEQDLSLDYATKAYKINEQRADIVLNYADALALANKNADLTYMKVIELLETPNKPIDKLIKAQALAHLGYSIEALKLIQLVKSEAPKLYELPFVSALIMTLIGDESSAIIQIEASLDSGWAVQFFNLKWFDPLCGIVEFQNLLEKHNYSERCRALN</sequence>
<feature type="transmembrane region" description="Helical" evidence="6">
    <location>
        <begin position="300"/>
        <end position="320"/>
    </location>
</feature>
<feature type="domain" description="Protein kinase" evidence="7">
    <location>
        <begin position="8"/>
        <end position="270"/>
    </location>
</feature>
<gene>
    <name evidence="8" type="ORF">CEX98_19685</name>
</gene>
<dbReference type="SMART" id="SM00028">
    <property type="entry name" value="TPR"/>
    <property type="match status" value="2"/>
</dbReference>
<dbReference type="InterPro" id="IPR019734">
    <property type="entry name" value="TPR_rpt"/>
</dbReference>
<dbReference type="GO" id="GO:0004674">
    <property type="term" value="F:protein serine/threonine kinase activity"/>
    <property type="evidence" value="ECO:0007669"/>
    <property type="project" value="UniProtKB-KW"/>
</dbReference>
<protein>
    <submittedName>
        <fullName evidence="8">Serine/threonine protein kinase</fullName>
    </submittedName>
</protein>
<dbReference type="Gene3D" id="1.25.40.10">
    <property type="entry name" value="Tetratricopeptide repeat domain"/>
    <property type="match status" value="1"/>
</dbReference>
<dbReference type="InterPro" id="IPR011009">
    <property type="entry name" value="Kinase-like_dom_sf"/>
</dbReference>
<evidence type="ECO:0000256" key="4">
    <source>
        <dbReference type="ARBA" id="ARBA00022840"/>
    </source>
</evidence>
<dbReference type="SMART" id="SM00220">
    <property type="entry name" value="S_TKc"/>
    <property type="match status" value="1"/>
</dbReference>
<dbReference type="InterPro" id="IPR011990">
    <property type="entry name" value="TPR-like_helical_dom_sf"/>
</dbReference>
<keyword evidence="9" id="KW-1185">Reference proteome</keyword>
<dbReference type="GO" id="GO:0005524">
    <property type="term" value="F:ATP binding"/>
    <property type="evidence" value="ECO:0007669"/>
    <property type="project" value="UniProtKB-KW"/>
</dbReference>
<evidence type="ECO:0000313" key="8">
    <source>
        <dbReference type="EMBL" id="PCK30013.1"/>
    </source>
</evidence>